<evidence type="ECO:0000256" key="4">
    <source>
        <dbReference type="ARBA" id="ARBA00023306"/>
    </source>
</evidence>
<dbReference type="HAMAP" id="MF_02033">
    <property type="entry name" value="FtsA"/>
    <property type="match status" value="1"/>
</dbReference>
<evidence type="ECO:0000256" key="6">
    <source>
        <dbReference type="SAM" id="MobiDB-lite"/>
    </source>
</evidence>
<dbReference type="OrthoDB" id="9768127at2"/>
<comment type="similarity">
    <text evidence="5">Belongs to the FtsA/MreB family.</text>
</comment>
<dbReference type="PIRSF" id="PIRSF003101">
    <property type="entry name" value="FtsA"/>
    <property type="match status" value="1"/>
</dbReference>
<dbReference type="EMBL" id="VZAH01000078">
    <property type="protein sequence ID" value="MQP14245.1"/>
    <property type="molecule type" value="Genomic_DNA"/>
</dbReference>
<dbReference type="Proteomes" id="UP000477980">
    <property type="component" value="Unassembled WGS sequence"/>
</dbReference>
<comment type="subunit">
    <text evidence="5">Self-interacts. Interacts with FtsZ.</text>
</comment>
<keyword evidence="2 5" id="KW-0132">Cell division</keyword>
<protein>
    <recommendedName>
        <fullName evidence="5">Cell division protein FtsA</fullName>
    </recommendedName>
</protein>
<comment type="subcellular location">
    <subcellularLocation>
        <location evidence="5">Cell membrane</location>
        <topology evidence="5">Peripheral membrane protein</topology>
        <orientation evidence="5">Cytoplasmic side</orientation>
    </subcellularLocation>
    <text evidence="5">Localizes to the Z ring in an FtsZ-dependent manner. Targeted to the membrane through a conserved C-terminal amphipathic helix.</text>
</comment>
<evidence type="ECO:0000256" key="1">
    <source>
        <dbReference type="ARBA" id="ARBA00022475"/>
    </source>
</evidence>
<dbReference type="Pfam" id="PF02491">
    <property type="entry name" value="SHS2_FTSA"/>
    <property type="match status" value="1"/>
</dbReference>
<keyword evidence="4 5" id="KW-0131">Cell cycle</keyword>
<evidence type="ECO:0000256" key="3">
    <source>
        <dbReference type="ARBA" id="ARBA00023136"/>
    </source>
</evidence>
<evidence type="ECO:0000259" key="7">
    <source>
        <dbReference type="SMART" id="SM00842"/>
    </source>
</evidence>
<dbReference type="InterPro" id="IPR020823">
    <property type="entry name" value="Cell_div_FtsA"/>
</dbReference>
<organism evidence="8 9">
    <name type="scientific">Segatella copri</name>
    <dbReference type="NCBI Taxonomy" id="165179"/>
    <lineage>
        <taxon>Bacteria</taxon>
        <taxon>Pseudomonadati</taxon>
        <taxon>Bacteroidota</taxon>
        <taxon>Bacteroidia</taxon>
        <taxon>Bacteroidales</taxon>
        <taxon>Prevotellaceae</taxon>
        <taxon>Segatella</taxon>
    </lineage>
</organism>
<accession>A0A6G1VL18</accession>
<keyword evidence="3 5" id="KW-0472">Membrane</keyword>
<feature type="region of interest" description="Disordered" evidence="6">
    <location>
        <begin position="395"/>
        <end position="462"/>
    </location>
</feature>
<dbReference type="InterPro" id="IPR043129">
    <property type="entry name" value="ATPase_NBD"/>
</dbReference>
<dbReference type="AlphaFoldDB" id="A0A6G1VL18"/>
<reference evidence="8 9" key="1">
    <citation type="submission" date="2019-09" db="EMBL/GenBank/DDBJ databases">
        <title>Distinct polysaccharide growth profiles of human intestinal Prevotella copri isolates.</title>
        <authorList>
            <person name="Fehlner-Peach H."/>
            <person name="Magnabosco C."/>
            <person name="Raghavan V."/>
            <person name="Scher J.U."/>
            <person name="Tett A."/>
            <person name="Cox L.M."/>
            <person name="Gottsegen C."/>
            <person name="Watters A."/>
            <person name="Wiltshire- Gordon J.D."/>
            <person name="Segata N."/>
            <person name="Bonneau R."/>
            <person name="Littman D.R."/>
        </authorList>
    </citation>
    <scope>NUCLEOTIDE SEQUENCE [LARGE SCALE GENOMIC DNA]</scope>
    <source>
        <strain evidence="9">iAA917</strain>
    </source>
</reference>
<evidence type="ECO:0000256" key="2">
    <source>
        <dbReference type="ARBA" id="ARBA00022618"/>
    </source>
</evidence>
<dbReference type="GO" id="GO:0009898">
    <property type="term" value="C:cytoplasmic side of plasma membrane"/>
    <property type="evidence" value="ECO:0007669"/>
    <property type="project" value="UniProtKB-UniRule"/>
</dbReference>
<feature type="compositionally biased region" description="Basic and acidic residues" evidence="6">
    <location>
        <begin position="425"/>
        <end position="462"/>
    </location>
</feature>
<gene>
    <name evidence="5 8" type="primary">ftsA</name>
    <name evidence="8" type="ORF">F7D25_07445</name>
</gene>
<evidence type="ECO:0000313" key="8">
    <source>
        <dbReference type="EMBL" id="MQP14245.1"/>
    </source>
</evidence>
<dbReference type="CDD" id="cd24048">
    <property type="entry name" value="ASKHA_NBD_FtsA"/>
    <property type="match status" value="1"/>
</dbReference>
<evidence type="ECO:0000256" key="5">
    <source>
        <dbReference type="HAMAP-Rule" id="MF_02033"/>
    </source>
</evidence>
<keyword evidence="1 5" id="KW-1003">Cell membrane</keyword>
<sequence>MPKEFIVAIELGSSKMTGIAGQKNLDGSITVLATVEENSSSCIRKGVIYNIDKTCQCLTSIIKKLKNFLKQDITQVYVGVGGRSIRSLKNVIVKDLPGASIISQDMINELMDINRNMTYPDQEILDAATQEYKIDNQYQIDPVGIQCSHLEGIFLNILWRKNFYNNINTCFENANISIAEMYLAPLAMADSVLTDSEKRAGCMLVDLGADTTTVSVYYKGILRHLSVIPLGGNNITKDLTCLQLEDADAEKMKLKYAKAYTDISNIDPTLNYSVDKDRTIESKKFIEIVEARVEEIVENAWFQVPVEFSDKLMGGIILTGGGSNMPEIDKVFKTHTHIDKVRIAKFVTQTINSKDPKITNHTGMMNTVLGLLAKGDMNCAGSEFNNDLFDNLDNRPATGTGSEAHKAPRNPNETVGTGVVLTAAEKQKAEEEARRKREQEEEEARLLAEKEAEEEAKRRKENSLVHKFMRGFKKFVKDTISEEE</sequence>
<dbReference type="InterPro" id="IPR003494">
    <property type="entry name" value="SHS2_FtsA"/>
</dbReference>
<feature type="domain" description="SHS2" evidence="7">
    <location>
        <begin position="6"/>
        <end position="192"/>
    </location>
</feature>
<proteinExistence type="inferred from homology"/>
<dbReference type="PANTHER" id="PTHR32432">
    <property type="entry name" value="CELL DIVISION PROTEIN FTSA-RELATED"/>
    <property type="match status" value="1"/>
</dbReference>
<dbReference type="Gene3D" id="3.30.420.40">
    <property type="match status" value="2"/>
</dbReference>
<evidence type="ECO:0000313" key="9">
    <source>
        <dbReference type="Proteomes" id="UP000477980"/>
    </source>
</evidence>
<dbReference type="RefSeq" id="WP_153090951.1">
    <property type="nucleotide sequence ID" value="NZ_VZAH01000078.1"/>
</dbReference>
<name>A0A6G1VL18_9BACT</name>
<dbReference type="GO" id="GO:0032153">
    <property type="term" value="C:cell division site"/>
    <property type="evidence" value="ECO:0007669"/>
    <property type="project" value="UniProtKB-UniRule"/>
</dbReference>
<dbReference type="GO" id="GO:0043093">
    <property type="term" value="P:FtsZ-dependent cytokinesis"/>
    <property type="evidence" value="ECO:0007669"/>
    <property type="project" value="UniProtKB-UniRule"/>
</dbReference>
<dbReference type="Pfam" id="PF14450">
    <property type="entry name" value="FtsA"/>
    <property type="match status" value="1"/>
</dbReference>
<comment type="caution">
    <text evidence="8">The sequence shown here is derived from an EMBL/GenBank/DDBJ whole genome shotgun (WGS) entry which is preliminary data.</text>
</comment>
<comment type="function">
    <text evidence="5">Cell division protein that is involved in the assembly of the Z ring. May serve as a membrane anchor for the Z ring.</text>
</comment>
<dbReference type="SUPFAM" id="SSF53067">
    <property type="entry name" value="Actin-like ATPase domain"/>
    <property type="match status" value="2"/>
</dbReference>
<dbReference type="InterPro" id="IPR050696">
    <property type="entry name" value="FtsA/MreB"/>
</dbReference>
<dbReference type="SMART" id="SM00842">
    <property type="entry name" value="FtsA"/>
    <property type="match status" value="1"/>
</dbReference>
<dbReference type="NCBIfam" id="TIGR01174">
    <property type="entry name" value="ftsA"/>
    <property type="match status" value="1"/>
</dbReference>
<dbReference type="PANTHER" id="PTHR32432:SF4">
    <property type="entry name" value="CELL DIVISION PROTEIN FTSA"/>
    <property type="match status" value="1"/>
</dbReference>